<organism evidence="2 3">
    <name type="scientific">Streptomyces nigrescens</name>
    <dbReference type="NCBI Taxonomy" id="1920"/>
    <lineage>
        <taxon>Bacteria</taxon>
        <taxon>Bacillati</taxon>
        <taxon>Actinomycetota</taxon>
        <taxon>Actinomycetes</taxon>
        <taxon>Kitasatosporales</taxon>
        <taxon>Streptomycetaceae</taxon>
        <taxon>Streptomyces</taxon>
    </lineage>
</organism>
<gene>
    <name evidence="2" type="ORF">STRNI_002304</name>
</gene>
<proteinExistence type="predicted"/>
<evidence type="ECO:0000256" key="1">
    <source>
        <dbReference type="SAM" id="MobiDB-lite"/>
    </source>
</evidence>
<feature type="compositionally biased region" description="Low complexity" evidence="1">
    <location>
        <begin position="306"/>
        <end position="317"/>
    </location>
</feature>
<dbReference type="Proteomes" id="UP001210169">
    <property type="component" value="Chromosome"/>
</dbReference>
<dbReference type="RefSeq" id="WP_277411189.1">
    <property type="nucleotide sequence ID" value="NZ_CP114203.1"/>
</dbReference>
<reference evidence="2 3" key="1">
    <citation type="submission" date="2022-12" db="EMBL/GenBank/DDBJ databases">
        <authorList>
            <person name="Ruckert C."/>
            <person name="Busche T."/>
            <person name="Kalinowski J."/>
            <person name="Wittmann C."/>
        </authorList>
    </citation>
    <scope>NUCLEOTIDE SEQUENCE [LARGE SCALE GENOMIC DNA]</scope>
    <source>
        <strain evidence="2 3">DSM 40276</strain>
    </source>
</reference>
<evidence type="ECO:0000313" key="3">
    <source>
        <dbReference type="Proteomes" id="UP001210169"/>
    </source>
</evidence>
<name>A0ABY7IZ53_STRNI</name>
<protein>
    <submittedName>
        <fullName evidence="2">Uncharacterized protein</fullName>
    </submittedName>
</protein>
<keyword evidence="3" id="KW-1185">Reference proteome</keyword>
<sequence length="333" mass="36353">MTAKITLHRTARSALAGHASGAGHQWATTALELAGFAPADDGIHHLSTDDPDQTRQALHQLRQSARDLDVTVTLSPQPYVGDVAADLAQRLPGHWEVDLVPLPESDQQEGLLPWVWGRGPLTKALEWDRIPCAARLTNDRTELLLVQPSSDNQYVVGAMLPSPDDVETFADGPRSISAATSDLAADLVQSQLLPQRREAVFSSRLAEADNDLRWAQQTYEPGDVVEPYPQMLTCGLRRFLTHAPELIAYLRGPKTRHALTAHEAEFLDYFEAALGHTQKDGDEAMALWLTEGEQLIELVRAAPDRPTTVTQPATPTAMPVPPPVAVTSTGRAR</sequence>
<feature type="region of interest" description="Disordered" evidence="1">
    <location>
        <begin position="306"/>
        <end position="333"/>
    </location>
</feature>
<accession>A0ABY7IZ53</accession>
<dbReference type="GeneID" id="301331481"/>
<evidence type="ECO:0000313" key="2">
    <source>
        <dbReference type="EMBL" id="WAU04074.1"/>
    </source>
</evidence>
<dbReference type="EMBL" id="CP114203">
    <property type="protein sequence ID" value="WAU04074.1"/>
    <property type="molecule type" value="Genomic_DNA"/>
</dbReference>